<reference evidence="11" key="1">
    <citation type="submission" date="2016-12" db="EMBL/GenBank/DDBJ databases">
        <authorList>
            <person name="Gulvik C.A."/>
        </authorList>
    </citation>
    <scope>NUCLEOTIDE SEQUENCE [LARGE SCALE GENOMIC DNA]</scope>
    <source>
        <strain evidence="11">NED12-00049-6B</strain>
    </source>
</reference>
<evidence type="ECO:0000256" key="5">
    <source>
        <dbReference type="ARBA" id="ARBA00022946"/>
    </source>
</evidence>
<dbReference type="RefSeq" id="WP_075104350.1">
    <property type="nucleotide sequence ID" value="NZ_MSJM01000002.1"/>
</dbReference>
<name>A0A1Q8EA16_9STRE</name>
<comment type="similarity">
    <text evidence="1">Belongs to the acyl-ACP thioesterase family.</text>
</comment>
<dbReference type="PANTHER" id="PTHR31727:SF6">
    <property type="entry name" value="OLEOYL-ACYL CARRIER PROTEIN THIOESTERASE 1, CHLOROPLASTIC"/>
    <property type="match status" value="1"/>
</dbReference>
<keyword evidence="5" id="KW-0809">Transit peptide</keyword>
<dbReference type="OrthoDB" id="9801517at2"/>
<dbReference type="CDD" id="cd00586">
    <property type="entry name" value="4HBT"/>
    <property type="match status" value="1"/>
</dbReference>
<dbReference type="GO" id="GO:0000036">
    <property type="term" value="F:acyl carrier activity"/>
    <property type="evidence" value="ECO:0007669"/>
    <property type="project" value="TreeGrafter"/>
</dbReference>
<dbReference type="Pfam" id="PF20791">
    <property type="entry name" value="Acyl-ACP_TE_C"/>
    <property type="match status" value="1"/>
</dbReference>
<comment type="caution">
    <text evidence="10">The sequence shown here is derived from an EMBL/GenBank/DDBJ whole genome shotgun (WGS) entry which is preliminary data.</text>
</comment>
<evidence type="ECO:0000313" key="10">
    <source>
        <dbReference type="EMBL" id="OLF48630.1"/>
    </source>
</evidence>
<evidence type="ECO:0000256" key="6">
    <source>
        <dbReference type="ARBA" id="ARBA00023098"/>
    </source>
</evidence>
<keyword evidence="2" id="KW-0444">Lipid biosynthesis</keyword>
<dbReference type="InterPro" id="IPR045023">
    <property type="entry name" value="FATA/B"/>
</dbReference>
<keyword evidence="7" id="KW-0275">Fatty acid biosynthesis</keyword>
<accession>A0A1Q8EA16</accession>
<proteinExistence type="inferred from homology"/>
<keyword evidence="3" id="KW-0378">Hydrolase</keyword>
<organism evidence="10 11">
    <name type="scientific">Streptococcus cuniculi</name>
    <dbReference type="NCBI Taxonomy" id="1432788"/>
    <lineage>
        <taxon>Bacteria</taxon>
        <taxon>Bacillati</taxon>
        <taxon>Bacillota</taxon>
        <taxon>Bacilli</taxon>
        <taxon>Lactobacillales</taxon>
        <taxon>Streptococcaceae</taxon>
        <taxon>Streptococcus</taxon>
    </lineage>
</organism>
<sequence>MGLRYQETLTLPFDMVDVKQELKIPGFLAYCLALSGRQSDLLGRGDKEIFEQYGLVWVVTDYEVDITRLPRYQETVTIETEAISYNKFFCYRTFHIYDEAGELLIKILAYFVLIDFETRKVSPVPEELIAPYQSERVKKVARAPKYDTLEEALEQEREVRYFDIDLNGHVNNSKYLEWMYESLEYEFLITHRPTYFQLKYIKEVAPEALVTTKVVVENGVSQHEIWSNGQLNAQGMIKWGSRDDSKQ</sequence>
<dbReference type="Pfam" id="PF01643">
    <property type="entry name" value="Acyl-ACP_TE"/>
    <property type="match status" value="1"/>
</dbReference>
<evidence type="ECO:0000256" key="3">
    <source>
        <dbReference type="ARBA" id="ARBA00022801"/>
    </source>
</evidence>
<dbReference type="EMBL" id="MSJM01000002">
    <property type="protein sequence ID" value="OLF48630.1"/>
    <property type="molecule type" value="Genomic_DNA"/>
</dbReference>
<feature type="domain" description="Acyl-ACP thioesterase-like C-terminal" evidence="9">
    <location>
        <begin position="148"/>
        <end position="239"/>
    </location>
</feature>
<evidence type="ECO:0000256" key="4">
    <source>
        <dbReference type="ARBA" id="ARBA00022832"/>
    </source>
</evidence>
<evidence type="ECO:0000256" key="7">
    <source>
        <dbReference type="ARBA" id="ARBA00023160"/>
    </source>
</evidence>
<evidence type="ECO:0000259" key="8">
    <source>
        <dbReference type="Pfam" id="PF01643"/>
    </source>
</evidence>
<dbReference type="Proteomes" id="UP000186890">
    <property type="component" value="Unassembled WGS sequence"/>
</dbReference>
<protein>
    <submittedName>
        <fullName evidence="10">Acyl-[acyl-carrier-protein] thioesterase</fullName>
    </submittedName>
</protein>
<dbReference type="Gene3D" id="3.10.129.10">
    <property type="entry name" value="Hotdog Thioesterase"/>
    <property type="match status" value="1"/>
</dbReference>
<dbReference type="GO" id="GO:0016297">
    <property type="term" value="F:fatty acyl-[ACP] hydrolase activity"/>
    <property type="evidence" value="ECO:0007669"/>
    <property type="project" value="InterPro"/>
</dbReference>
<evidence type="ECO:0000256" key="1">
    <source>
        <dbReference type="ARBA" id="ARBA00006500"/>
    </source>
</evidence>
<keyword evidence="6" id="KW-0443">Lipid metabolism</keyword>
<evidence type="ECO:0000313" key="11">
    <source>
        <dbReference type="Proteomes" id="UP000186890"/>
    </source>
</evidence>
<dbReference type="PANTHER" id="PTHR31727">
    <property type="entry name" value="OLEOYL-ACYL CARRIER PROTEIN THIOESTERASE 1, CHLOROPLASTIC"/>
    <property type="match status" value="1"/>
</dbReference>
<keyword evidence="11" id="KW-1185">Reference proteome</keyword>
<evidence type="ECO:0000259" key="9">
    <source>
        <dbReference type="Pfam" id="PF20791"/>
    </source>
</evidence>
<feature type="domain" description="Acyl-ACP thioesterase N-terminal hotdog" evidence="8">
    <location>
        <begin position="3"/>
        <end position="132"/>
    </location>
</feature>
<dbReference type="InterPro" id="IPR029069">
    <property type="entry name" value="HotDog_dom_sf"/>
</dbReference>
<gene>
    <name evidence="10" type="ORF">BU202_03165</name>
</gene>
<dbReference type="InterPro" id="IPR002864">
    <property type="entry name" value="Acyl-ACP_thioesterase_NHD"/>
</dbReference>
<dbReference type="InterPro" id="IPR049427">
    <property type="entry name" value="Acyl-ACP_TE_C"/>
</dbReference>
<evidence type="ECO:0000256" key="2">
    <source>
        <dbReference type="ARBA" id="ARBA00022516"/>
    </source>
</evidence>
<dbReference type="AlphaFoldDB" id="A0A1Q8EA16"/>
<dbReference type="SUPFAM" id="SSF54637">
    <property type="entry name" value="Thioesterase/thiol ester dehydrase-isomerase"/>
    <property type="match status" value="2"/>
</dbReference>
<keyword evidence="4" id="KW-0276">Fatty acid metabolism</keyword>